<evidence type="ECO:0000313" key="1">
    <source>
        <dbReference type="EMBL" id="SDM77546.1"/>
    </source>
</evidence>
<evidence type="ECO:0000313" key="2">
    <source>
        <dbReference type="Proteomes" id="UP000187651"/>
    </source>
</evidence>
<accession>A0A1G9W075</accession>
<dbReference type="OrthoDB" id="9893777at2"/>
<dbReference type="AlphaFoldDB" id="A0A1G9W075"/>
<keyword evidence="2" id="KW-1185">Reference proteome</keyword>
<reference evidence="2" key="1">
    <citation type="submission" date="2016-10" db="EMBL/GenBank/DDBJ databases">
        <authorList>
            <person name="Varghese N."/>
            <person name="Submissions S."/>
        </authorList>
    </citation>
    <scope>NUCLEOTIDE SEQUENCE [LARGE SCALE GENOMIC DNA]</scope>
    <source>
        <strain evidence="2">M83</strain>
    </source>
</reference>
<dbReference type="RefSeq" id="WP_027430595.1">
    <property type="nucleotide sequence ID" value="NZ_FNHZ01000002.1"/>
</dbReference>
<organism evidence="1 2">
    <name type="scientific">Lachnospira pectinoschiza</name>
    <dbReference type="NCBI Taxonomy" id="28052"/>
    <lineage>
        <taxon>Bacteria</taxon>
        <taxon>Bacillati</taxon>
        <taxon>Bacillota</taxon>
        <taxon>Clostridia</taxon>
        <taxon>Lachnospirales</taxon>
        <taxon>Lachnospiraceae</taxon>
        <taxon>Lachnospira</taxon>
    </lineage>
</organism>
<proteinExistence type="predicted"/>
<sequence length="128" mass="14760">MSESPVRKRLGSRLEYLGFDLVKYENGNKYIQVKCKRCGEIYDDEVNVIINKGRVCTNCGSLKKKSEMTDEWDKNLYFNVIRNTKGKVKVKKVLNNGLFKAQCTNCNKIWETSVKEIANFQACPNCAY</sequence>
<name>A0A1G9W075_9FIRM</name>
<gene>
    <name evidence="1" type="ORF">SAMN05216544_1134</name>
</gene>
<dbReference type="EMBL" id="FNHZ01000002">
    <property type="protein sequence ID" value="SDM77546.1"/>
    <property type="molecule type" value="Genomic_DNA"/>
</dbReference>
<dbReference type="Proteomes" id="UP000187651">
    <property type="component" value="Unassembled WGS sequence"/>
</dbReference>
<protein>
    <submittedName>
        <fullName evidence="1">Uncharacterized protein</fullName>
    </submittedName>
</protein>